<dbReference type="PANTHER" id="PTHR43143">
    <property type="entry name" value="METALLOPHOSPHOESTERASE, CALCINEURIN SUPERFAMILY"/>
    <property type="match status" value="1"/>
</dbReference>
<dbReference type="PANTHER" id="PTHR43143:SF5">
    <property type="entry name" value="SECRETED PROTEIN"/>
    <property type="match status" value="1"/>
</dbReference>
<comment type="caution">
    <text evidence="1">The sequence shown here is derived from an EMBL/GenBank/DDBJ whole genome shotgun (WGS) entry which is preliminary data.</text>
</comment>
<reference evidence="1 2" key="1">
    <citation type="submission" date="2009-01" db="EMBL/GenBank/DDBJ databases">
        <authorList>
            <person name="Fulton L."/>
            <person name="Clifton S."/>
            <person name="Fulton B."/>
            <person name="Xu J."/>
            <person name="Minx P."/>
            <person name="Pepin K.H."/>
            <person name="Johnson M."/>
            <person name="Bhonagiri V."/>
            <person name="Nash W.E."/>
            <person name="Mardis E.R."/>
            <person name="Wilson R.K."/>
        </authorList>
    </citation>
    <scope>NUCLEOTIDE SEQUENCE [LARGE SCALE GENOMIC DNA]</scope>
    <source>
        <strain evidence="1 2">DSM 5476</strain>
    </source>
</reference>
<dbReference type="eggNOG" id="COG1409">
    <property type="taxonomic scope" value="Bacteria"/>
</dbReference>
<dbReference type="Gene3D" id="3.60.21.10">
    <property type="match status" value="1"/>
</dbReference>
<dbReference type="InterPro" id="IPR051918">
    <property type="entry name" value="STPP_CPPED1"/>
</dbReference>
<sequence length="937" mass="101935">MNKKLKSALCVFAAAAVLATSGSALVQASAAEDQPRVAADWRFERSSVASGSLATGDLTLRDSSGNGNTIELQTYNGETDVTPYMSFTEDKMYDGTSGSLTWTDRTHGGDFITVSNAPINQETFENGYTIEFVYKLPADFTTSDAWMGLLARQGDCTSMGEKELGTMSVAISNCKELQYTTANKQDSHTMSSAAWSVSMDKGGVWYHIAIVSDNHVIKTYINGCEAFRDYVSDEMTGMYADPNDGRFRIGSSQWNGVLSRFGRGSYQQVRITDGVLKKSDWIIPNPEQYLGEYGSNRDFSITAGGSYNMVFLPDTQNTVKFKGNVIDTAMDWLIDNKDRTNLAAVVSLGDIVENWYDDAQWDTAKRIFTKLPQAGIQFLEQPGNHDYPVYLDNFGPNSEFGRMVQQNGTQYSPSGCSSYITYEAGSYTYLAVNLSMRHVTDKAETAWFENVLSTHQNYPTIVTSHDVQNCSDASPSDIRLSSNGQEIWNIVKRYNQVFFLIGGHSHGAGEEILVNDAGNQVISVLADYQFAYNGGNAFLKFAEFDEAHNKINLSTFSPYAYTLPLEDKTFFDVNYMTGQGNYTEFDFDFATRFEGAQPSAAAEAQQEILHIVRGIDALPETITLADKETVLDLAERFAALPEDVKADFANADKLAAAVEMINALDKVNKTILDRVIDYAQGLVDDGQLDALIPSVQQSFQQAFDNAKQVSANASATQQQVDDAWMQLMTEIHKFGFVAGDKTQLSLLLAQAESIGNRLDSYIEAGKQEFSAAQQAAAAVNSDPDAMASDIQPVADRLLDAMLNLRLKADKTLLASAVSEARALDLSGYTLQSVEAFNSAVAEAEQLLADSALSVDDQDRVDAAVEAVSAAKAALVPISSSSPKTPETTLTFDYTGDKAATASSSSPRTGDSAALPLAVLAGLAALAVAAHRKSRRSK</sequence>
<dbReference type="Pfam" id="PF13385">
    <property type="entry name" value="Laminin_G_3"/>
    <property type="match status" value="1"/>
</dbReference>
<gene>
    <name evidence="1" type="ORF">CLOSTMETH_03457</name>
</gene>
<evidence type="ECO:0000313" key="2">
    <source>
        <dbReference type="Proteomes" id="UP000003340"/>
    </source>
</evidence>
<dbReference type="HOGENOM" id="CLU_312777_0_0_9"/>
<protein>
    <submittedName>
        <fullName evidence="1">Ser/Thr phosphatase family protein</fullName>
    </submittedName>
</protein>
<dbReference type="STRING" id="537013.CLOSTMETH_03457"/>
<accession>C0EHW2</accession>
<proteinExistence type="predicted"/>
<dbReference type="InterPro" id="IPR013320">
    <property type="entry name" value="ConA-like_dom_sf"/>
</dbReference>
<keyword evidence="2" id="KW-1185">Reference proteome</keyword>
<organism evidence="1 2">
    <name type="scientific">[Clostridium] methylpentosum DSM 5476</name>
    <dbReference type="NCBI Taxonomy" id="537013"/>
    <lineage>
        <taxon>Bacteria</taxon>
        <taxon>Bacillati</taxon>
        <taxon>Bacillota</taxon>
        <taxon>Clostridia</taxon>
        <taxon>Eubacteriales</taxon>
        <taxon>Oscillospiraceae</taxon>
        <taxon>Oscillospiraceae incertae sedis</taxon>
    </lineage>
</organism>
<dbReference type="AlphaFoldDB" id="C0EHW2"/>
<dbReference type="Pfam" id="PF07554">
    <property type="entry name" value="FIVAR"/>
    <property type="match status" value="2"/>
</dbReference>
<reference evidence="1 2" key="2">
    <citation type="submission" date="2009-02" db="EMBL/GenBank/DDBJ databases">
        <title>Draft genome sequence of Clostridium methylpentosum (DSM 5476).</title>
        <authorList>
            <person name="Sudarsanam P."/>
            <person name="Ley R."/>
            <person name="Guruge J."/>
            <person name="Turnbaugh P.J."/>
            <person name="Mahowald M."/>
            <person name="Liep D."/>
            <person name="Gordon J."/>
        </authorList>
    </citation>
    <scope>NUCLEOTIDE SEQUENCE [LARGE SCALE GENOMIC DNA]</scope>
    <source>
        <strain evidence="1 2">DSM 5476</strain>
    </source>
</reference>
<dbReference type="SUPFAM" id="SSF49899">
    <property type="entry name" value="Concanavalin A-like lectins/glucanases"/>
    <property type="match status" value="1"/>
</dbReference>
<dbReference type="InterPro" id="IPR029052">
    <property type="entry name" value="Metallo-depent_PP-like"/>
</dbReference>
<dbReference type="EMBL" id="ACEC01000122">
    <property type="protein sequence ID" value="EEG28934.1"/>
    <property type="molecule type" value="Genomic_DNA"/>
</dbReference>
<evidence type="ECO:0000313" key="1">
    <source>
        <dbReference type="EMBL" id="EEG28934.1"/>
    </source>
</evidence>
<dbReference type="Gene3D" id="1.20.1270.90">
    <property type="entry name" value="AF1782-like"/>
    <property type="match status" value="2"/>
</dbReference>
<dbReference type="Proteomes" id="UP000003340">
    <property type="component" value="Unassembled WGS sequence"/>
</dbReference>
<dbReference type="SUPFAM" id="SSF56300">
    <property type="entry name" value="Metallo-dependent phosphatases"/>
    <property type="match status" value="1"/>
</dbReference>
<name>C0EHW2_9FIRM</name>
<dbReference type="Gene3D" id="2.60.120.200">
    <property type="match status" value="1"/>
</dbReference>